<dbReference type="PANTHER" id="PTHR34298">
    <property type="entry name" value="SEGREGATION AND CONDENSATION PROTEIN B"/>
    <property type="match status" value="1"/>
</dbReference>
<evidence type="ECO:0000256" key="2">
    <source>
        <dbReference type="ARBA" id="ARBA00022618"/>
    </source>
</evidence>
<dbReference type="AlphaFoldDB" id="A0A094PQQ0"/>
<dbReference type="GO" id="GO:0051301">
    <property type="term" value="P:cell division"/>
    <property type="evidence" value="ECO:0007669"/>
    <property type="project" value="UniProtKB-KW"/>
</dbReference>
<dbReference type="InterPro" id="IPR005234">
    <property type="entry name" value="ScpB_csome_segregation"/>
</dbReference>
<reference evidence="6" key="1">
    <citation type="submission" date="2014-06" db="EMBL/GenBank/DDBJ databases">
        <title>Key roles for freshwater Actinobacteria revealed by deep metagenomic sequencing.</title>
        <authorList>
            <person name="Ghai R."/>
            <person name="Mizuno C.M."/>
            <person name="Picazo A."/>
            <person name="Camacho A."/>
            <person name="Rodriguez-Valera F."/>
        </authorList>
    </citation>
    <scope>NUCLEOTIDE SEQUENCE</scope>
</reference>
<dbReference type="EMBL" id="JNSL01000226">
    <property type="protein sequence ID" value="KGA11954.1"/>
    <property type="molecule type" value="Genomic_DNA"/>
</dbReference>
<accession>A0A094PQQ0</accession>
<gene>
    <name evidence="6" type="ORF">GM51_22075</name>
    <name evidence="5" type="ORF">UFOPK2131_00834</name>
</gene>
<dbReference type="InterPro" id="IPR036388">
    <property type="entry name" value="WH-like_DNA-bd_sf"/>
</dbReference>
<sequence length="196" mass="21694">MTLDENQEFENTLQEESIEGAIEAILMVTDAPISLVALATALEIPVNQVRDAVHKLREDYEGKDGIGARGFELREVAGGWRIYVRENYDWAVKMFIANENPTKLSQAALETLSVIAYKQPIARGQIASIRGVNVDSVVRTLTSRGLVTELYTDSETGAIHYGTTSLLLEQLGINSLDQLPPISPYLPDINSDFNER</sequence>
<dbReference type="GO" id="GO:0051304">
    <property type="term" value="P:chromosome separation"/>
    <property type="evidence" value="ECO:0007669"/>
    <property type="project" value="InterPro"/>
</dbReference>
<keyword evidence="4" id="KW-0131">Cell cycle</keyword>
<dbReference type="PIRSF" id="PIRSF019345">
    <property type="entry name" value="ScpB"/>
    <property type="match status" value="1"/>
</dbReference>
<dbReference type="Gene3D" id="1.10.10.10">
    <property type="entry name" value="Winged helix-like DNA-binding domain superfamily/Winged helix DNA-binding domain"/>
    <property type="match status" value="2"/>
</dbReference>
<keyword evidence="1" id="KW-0963">Cytoplasm</keyword>
<dbReference type="PANTHER" id="PTHR34298:SF2">
    <property type="entry name" value="SEGREGATION AND CONDENSATION PROTEIN B"/>
    <property type="match status" value="1"/>
</dbReference>
<dbReference type="InterPro" id="IPR036390">
    <property type="entry name" value="WH_DNA-bd_sf"/>
</dbReference>
<dbReference type="SUPFAM" id="SSF46785">
    <property type="entry name" value="Winged helix' DNA-binding domain"/>
    <property type="match status" value="2"/>
</dbReference>
<name>A0A094PQQ0_9ZZZZ</name>
<evidence type="ECO:0000256" key="3">
    <source>
        <dbReference type="ARBA" id="ARBA00022829"/>
    </source>
</evidence>
<organism evidence="6">
    <name type="scientific">freshwater metagenome</name>
    <dbReference type="NCBI Taxonomy" id="449393"/>
    <lineage>
        <taxon>unclassified sequences</taxon>
        <taxon>metagenomes</taxon>
        <taxon>ecological metagenomes</taxon>
    </lineage>
</organism>
<protein>
    <submittedName>
        <fullName evidence="6">Segregation and condensation protein B</fullName>
    </submittedName>
    <submittedName>
        <fullName evidence="5">Unannotated protein</fullName>
    </submittedName>
</protein>
<dbReference type="EMBL" id="CAEZVT010000120">
    <property type="protein sequence ID" value="CAB4639615.1"/>
    <property type="molecule type" value="Genomic_DNA"/>
</dbReference>
<dbReference type="Pfam" id="PF04079">
    <property type="entry name" value="SMC_ScpB"/>
    <property type="match status" value="1"/>
</dbReference>
<keyword evidence="2" id="KW-0132">Cell division</keyword>
<evidence type="ECO:0000313" key="5">
    <source>
        <dbReference type="EMBL" id="CAB4639615.1"/>
    </source>
</evidence>
<reference evidence="5" key="2">
    <citation type="submission" date="2020-05" db="EMBL/GenBank/DDBJ databases">
        <authorList>
            <person name="Chiriac C."/>
            <person name="Salcher M."/>
            <person name="Ghai R."/>
            <person name="Kavagutti S V."/>
        </authorList>
    </citation>
    <scope>NUCLEOTIDE SEQUENCE</scope>
</reference>
<keyword evidence="3" id="KW-0159">Chromosome partition</keyword>
<evidence type="ECO:0000256" key="4">
    <source>
        <dbReference type="ARBA" id="ARBA00023306"/>
    </source>
</evidence>
<dbReference type="NCBIfam" id="TIGR00281">
    <property type="entry name" value="SMC-Scp complex subunit ScpB"/>
    <property type="match status" value="1"/>
</dbReference>
<evidence type="ECO:0000313" key="6">
    <source>
        <dbReference type="EMBL" id="KGA11954.1"/>
    </source>
</evidence>
<evidence type="ECO:0000256" key="1">
    <source>
        <dbReference type="ARBA" id="ARBA00022490"/>
    </source>
</evidence>
<proteinExistence type="predicted"/>